<dbReference type="SUPFAM" id="SSF51004">
    <property type="entry name" value="C-terminal (heme d1) domain of cytochrome cd1-nitrite reductase"/>
    <property type="match status" value="1"/>
</dbReference>
<organism evidence="3 4">
    <name type="scientific">Pseudomonas fluorescens</name>
    <dbReference type="NCBI Taxonomy" id="294"/>
    <lineage>
        <taxon>Bacteria</taxon>
        <taxon>Pseudomonadati</taxon>
        <taxon>Pseudomonadota</taxon>
        <taxon>Gammaproteobacteria</taxon>
        <taxon>Pseudomonadales</taxon>
        <taxon>Pseudomonadaceae</taxon>
        <taxon>Pseudomonas</taxon>
    </lineage>
</organism>
<evidence type="ECO:0000313" key="4">
    <source>
        <dbReference type="Proteomes" id="UP000249493"/>
    </source>
</evidence>
<comment type="similarity">
    <text evidence="1">Belongs to the cycloisomerase 2 family.</text>
</comment>
<gene>
    <name evidence="3" type="ORF">DOZ80_08775</name>
</gene>
<dbReference type="InterPro" id="IPR015943">
    <property type="entry name" value="WD40/YVTN_repeat-like_dom_sf"/>
</dbReference>
<keyword evidence="2" id="KW-0119">Carbohydrate metabolism</keyword>
<comment type="caution">
    <text evidence="3">The sequence shown here is derived from an EMBL/GenBank/DDBJ whole genome shotgun (WGS) entry which is preliminary data.</text>
</comment>
<protein>
    <submittedName>
        <fullName evidence="3">Hemagglutinin</fullName>
    </submittedName>
</protein>
<keyword evidence="2" id="KW-0313">Glucose metabolism</keyword>
<dbReference type="InterPro" id="IPR019405">
    <property type="entry name" value="Lactonase_7-beta_prop"/>
</dbReference>
<reference evidence="3 4" key="1">
    <citation type="submission" date="2018-06" db="EMBL/GenBank/DDBJ databases">
        <authorList>
            <person name="Zhirakovskaya E."/>
        </authorList>
    </citation>
    <scope>NUCLEOTIDE SEQUENCE [LARGE SCALE GENOMIC DNA]</scope>
    <source>
        <strain evidence="3 4">LY3</strain>
    </source>
</reference>
<name>A0A327NCQ0_PSEFL</name>
<dbReference type="PANTHER" id="PTHR30344:SF1">
    <property type="entry name" value="6-PHOSPHOGLUCONOLACTONASE"/>
    <property type="match status" value="1"/>
</dbReference>
<dbReference type="AlphaFoldDB" id="A0A327NCQ0"/>
<sequence length="354" mass="37782">MFIYVGCRTTRERNARGNGINVYSVDSQTGQLSHVQLVDGLVNPSFLAISKQQNFLYCVHGDTDQASAFSISADGTLTYLNSQNTHGHNPAHLAISPDGGFLVVSNHYSGSVVVLPILASGELGELCDQVLTEGPIGPHRAEQKGPKPHFNPFDPSGKLVVVPDKGLDRIFTYRFDSQLGKLLPAACPFVATRKGAGPRHVAFHPGLPVVYSVNELDSTVGTYRFNSESGELLPQQVISALPDSFTGDSTAAEIEVDGAGRFLYASNRGNDSIAIFSIDPQTGWLTFVSATPTKGRTPRFFALSPDGQFMYVANEDSDTIVVFSVDPATGGLTPTGNLIETGSPVCMVFGGPRT</sequence>
<accession>A0A327NCQ0</accession>
<evidence type="ECO:0000256" key="1">
    <source>
        <dbReference type="ARBA" id="ARBA00005564"/>
    </source>
</evidence>
<dbReference type="GO" id="GO:0006006">
    <property type="term" value="P:glucose metabolic process"/>
    <property type="evidence" value="ECO:0007669"/>
    <property type="project" value="UniProtKB-KW"/>
</dbReference>
<dbReference type="Proteomes" id="UP000249493">
    <property type="component" value="Unassembled WGS sequence"/>
</dbReference>
<evidence type="ECO:0000256" key="2">
    <source>
        <dbReference type="ARBA" id="ARBA00022526"/>
    </source>
</evidence>
<dbReference type="PANTHER" id="PTHR30344">
    <property type="entry name" value="6-PHOSPHOGLUCONOLACTONASE-RELATED"/>
    <property type="match status" value="1"/>
</dbReference>
<proteinExistence type="inferred from homology"/>
<evidence type="ECO:0000313" key="3">
    <source>
        <dbReference type="EMBL" id="RAI71916.1"/>
    </source>
</evidence>
<dbReference type="Pfam" id="PF10282">
    <property type="entry name" value="Lactonase"/>
    <property type="match status" value="1"/>
</dbReference>
<dbReference type="Gene3D" id="2.130.10.10">
    <property type="entry name" value="YVTN repeat-like/Quinoprotein amine dehydrogenase"/>
    <property type="match status" value="1"/>
</dbReference>
<dbReference type="EMBL" id="QLIN01000002">
    <property type="protein sequence ID" value="RAI71916.1"/>
    <property type="molecule type" value="Genomic_DNA"/>
</dbReference>
<dbReference type="RefSeq" id="WP_111281914.1">
    <property type="nucleotide sequence ID" value="NZ_QLIN01000002.1"/>
</dbReference>
<dbReference type="GO" id="GO:0017057">
    <property type="term" value="F:6-phosphogluconolactonase activity"/>
    <property type="evidence" value="ECO:0007669"/>
    <property type="project" value="TreeGrafter"/>
</dbReference>
<dbReference type="InterPro" id="IPR050282">
    <property type="entry name" value="Cycloisomerase_2"/>
</dbReference>
<dbReference type="InterPro" id="IPR011048">
    <property type="entry name" value="Haem_d1_sf"/>
</dbReference>